<sequence>MYKVLAKVLANRLRKVIGTVISECQSAFIQERLIFDSIMIANEVVEEARRKGRCCLFFKVDFEKTYDSVSWNCLQYVMGRMGFPLIWRNWIAECLHTSCIFVLINRSPTFEFELRRGLRQGDSLAPFLFLIVAEGLNSMIANLFTGYKVGRDKVQLSHLQFADDTIILEESSMSNIWVIKVVLQLFELVSGLKVDFHKSKLFGVNVDQGRLEVFAKFMNCGVGSIPCIYLGLPIGASPRKKETWKTVIQKVQKRLSMWKCKNLSFGGRCALLQSVLNAIPIYYLSFNTMFWDDVWYGSGALSTRYARLYSISNNKSTTLADMCLRREGSVVWNWCWRRDLFQWEEEQLQLLYLELQSVKLFEEKSDGWRWKHDSGGSYSVKSANQSIYVDFPMYRYLWSKLIPSKVSSFGWRAILDRIPTKQNLIKRKILPSNVASCVWCGLCEETSSHLFFECFYAFKIWMSCLQWFGFSFVQNSTSLANFEQFVGVPNCNVVNRVRWSSI</sequence>
<dbReference type="STRING" id="3821.A0A151TBX6"/>
<dbReference type="Gramene" id="C.cajan_18593.t">
    <property type="protein sequence ID" value="C.cajan_18593.t"/>
    <property type="gene ID" value="C.cajan_18593"/>
</dbReference>
<evidence type="ECO:0000313" key="2">
    <source>
        <dbReference type="EMBL" id="KYP64536.1"/>
    </source>
</evidence>
<dbReference type="InterPro" id="IPR000477">
    <property type="entry name" value="RT_dom"/>
</dbReference>
<dbReference type="PROSITE" id="PS50878">
    <property type="entry name" value="RT_POL"/>
    <property type="match status" value="1"/>
</dbReference>
<dbReference type="EMBL" id="CM003609">
    <property type="protein sequence ID" value="KYP64536.1"/>
    <property type="molecule type" value="Genomic_DNA"/>
</dbReference>
<keyword evidence="3" id="KW-1185">Reference proteome</keyword>
<dbReference type="Pfam" id="PF00078">
    <property type="entry name" value="RVT_1"/>
    <property type="match status" value="1"/>
</dbReference>
<evidence type="ECO:0000259" key="1">
    <source>
        <dbReference type="PROSITE" id="PS50878"/>
    </source>
</evidence>
<dbReference type="Proteomes" id="UP000075243">
    <property type="component" value="Chromosome 7"/>
</dbReference>
<protein>
    <submittedName>
        <fullName evidence="2">LINE-1 reverse transcriptase isogeny</fullName>
    </submittedName>
</protein>
<feature type="domain" description="Reverse transcriptase" evidence="1">
    <location>
        <begin position="1"/>
        <end position="234"/>
    </location>
</feature>
<organism evidence="2 3">
    <name type="scientific">Cajanus cajan</name>
    <name type="common">Pigeon pea</name>
    <name type="synonym">Cajanus indicus</name>
    <dbReference type="NCBI Taxonomy" id="3821"/>
    <lineage>
        <taxon>Eukaryota</taxon>
        <taxon>Viridiplantae</taxon>
        <taxon>Streptophyta</taxon>
        <taxon>Embryophyta</taxon>
        <taxon>Tracheophyta</taxon>
        <taxon>Spermatophyta</taxon>
        <taxon>Magnoliopsida</taxon>
        <taxon>eudicotyledons</taxon>
        <taxon>Gunneridae</taxon>
        <taxon>Pentapetalae</taxon>
        <taxon>rosids</taxon>
        <taxon>fabids</taxon>
        <taxon>Fabales</taxon>
        <taxon>Fabaceae</taxon>
        <taxon>Papilionoideae</taxon>
        <taxon>50 kb inversion clade</taxon>
        <taxon>NPAAA clade</taxon>
        <taxon>indigoferoid/millettioid clade</taxon>
        <taxon>Phaseoleae</taxon>
        <taxon>Cajanus</taxon>
    </lineage>
</organism>
<dbReference type="InterPro" id="IPR026960">
    <property type="entry name" value="RVT-Znf"/>
</dbReference>
<dbReference type="CDD" id="cd01650">
    <property type="entry name" value="RT_nLTR_like"/>
    <property type="match status" value="1"/>
</dbReference>
<dbReference type="SUPFAM" id="SSF56672">
    <property type="entry name" value="DNA/RNA polymerases"/>
    <property type="match status" value="1"/>
</dbReference>
<gene>
    <name evidence="2" type="ORF">KK1_019136</name>
</gene>
<accession>A0A151TBX6</accession>
<evidence type="ECO:0000313" key="3">
    <source>
        <dbReference type="Proteomes" id="UP000075243"/>
    </source>
</evidence>
<proteinExistence type="predicted"/>
<keyword evidence="2" id="KW-0695">RNA-directed DNA polymerase</keyword>
<keyword evidence="2" id="KW-0808">Transferase</keyword>
<dbReference type="OMA" id="HAWHGAN"/>
<dbReference type="GO" id="GO:0003964">
    <property type="term" value="F:RNA-directed DNA polymerase activity"/>
    <property type="evidence" value="ECO:0007669"/>
    <property type="project" value="UniProtKB-KW"/>
</dbReference>
<name>A0A151TBX6_CAJCA</name>
<dbReference type="PANTHER" id="PTHR33116">
    <property type="entry name" value="REVERSE TRANSCRIPTASE ZINC-BINDING DOMAIN-CONTAINING PROTEIN-RELATED-RELATED"/>
    <property type="match status" value="1"/>
</dbReference>
<keyword evidence="2" id="KW-0548">Nucleotidyltransferase</keyword>
<dbReference type="PANTHER" id="PTHR33116:SF78">
    <property type="entry name" value="OS12G0587133 PROTEIN"/>
    <property type="match status" value="1"/>
</dbReference>
<reference evidence="2 3" key="1">
    <citation type="journal article" date="2012" name="Nat. Biotechnol.">
        <title>Draft genome sequence of pigeonpea (Cajanus cajan), an orphan legume crop of resource-poor farmers.</title>
        <authorList>
            <person name="Varshney R.K."/>
            <person name="Chen W."/>
            <person name="Li Y."/>
            <person name="Bharti A.K."/>
            <person name="Saxena R.K."/>
            <person name="Schlueter J.A."/>
            <person name="Donoghue M.T."/>
            <person name="Azam S."/>
            <person name="Fan G."/>
            <person name="Whaley A.M."/>
            <person name="Farmer A.D."/>
            <person name="Sheridan J."/>
            <person name="Iwata A."/>
            <person name="Tuteja R."/>
            <person name="Penmetsa R.V."/>
            <person name="Wu W."/>
            <person name="Upadhyaya H.D."/>
            <person name="Yang S.P."/>
            <person name="Shah T."/>
            <person name="Saxena K.B."/>
            <person name="Michael T."/>
            <person name="McCombie W.R."/>
            <person name="Yang B."/>
            <person name="Zhang G."/>
            <person name="Yang H."/>
            <person name="Wang J."/>
            <person name="Spillane C."/>
            <person name="Cook D.R."/>
            <person name="May G.D."/>
            <person name="Xu X."/>
            <person name="Jackson S.A."/>
        </authorList>
    </citation>
    <scope>NUCLEOTIDE SEQUENCE [LARGE SCALE GENOMIC DNA]</scope>
    <source>
        <strain evidence="3">cv. Asha</strain>
    </source>
</reference>
<dbReference type="InterPro" id="IPR043502">
    <property type="entry name" value="DNA/RNA_pol_sf"/>
</dbReference>
<dbReference type="Pfam" id="PF13966">
    <property type="entry name" value="zf-RVT"/>
    <property type="match status" value="1"/>
</dbReference>
<dbReference type="AlphaFoldDB" id="A0A151TBX6"/>